<dbReference type="GO" id="GO:0004672">
    <property type="term" value="F:protein kinase activity"/>
    <property type="evidence" value="ECO:0007669"/>
    <property type="project" value="InterPro"/>
</dbReference>
<feature type="non-terminal residue" evidence="2">
    <location>
        <position position="1"/>
    </location>
</feature>
<evidence type="ECO:0000259" key="1">
    <source>
        <dbReference type="PROSITE" id="PS50011"/>
    </source>
</evidence>
<accession>A0A9N9JN78</accession>
<dbReference type="Gene3D" id="3.30.200.20">
    <property type="entry name" value="Phosphorylase Kinase, domain 1"/>
    <property type="match status" value="1"/>
</dbReference>
<name>A0A9N9JN78_9GLOM</name>
<reference evidence="2" key="1">
    <citation type="submission" date="2021-06" db="EMBL/GenBank/DDBJ databases">
        <authorList>
            <person name="Kallberg Y."/>
            <person name="Tangrot J."/>
            <person name="Rosling A."/>
        </authorList>
    </citation>
    <scope>NUCLEOTIDE SEQUENCE</scope>
    <source>
        <strain evidence="2">IN212</strain>
    </source>
</reference>
<proteinExistence type="predicted"/>
<dbReference type="Proteomes" id="UP000789396">
    <property type="component" value="Unassembled WGS sequence"/>
</dbReference>
<feature type="non-terminal residue" evidence="2">
    <location>
        <position position="88"/>
    </location>
</feature>
<comment type="caution">
    <text evidence="2">The sequence shown here is derived from an EMBL/GenBank/DDBJ whole genome shotgun (WGS) entry which is preliminary data.</text>
</comment>
<feature type="domain" description="Protein kinase" evidence="1">
    <location>
        <begin position="41"/>
        <end position="88"/>
    </location>
</feature>
<dbReference type="AlphaFoldDB" id="A0A9N9JN78"/>
<keyword evidence="3" id="KW-1185">Reference proteome</keyword>
<dbReference type="SUPFAM" id="SSF56112">
    <property type="entry name" value="Protein kinase-like (PK-like)"/>
    <property type="match status" value="1"/>
</dbReference>
<dbReference type="EMBL" id="CAJVPZ010058800">
    <property type="protein sequence ID" value="CAG8788406.1"/>
    <property type="molecule type" value="Genomic_DNA"/>
</dbReference>
<evidence type="ECO:0000313" key="2">
    <source>
        <dbReference type="EMBL" id="CAG8788406.1"/>
    </source>
</evidence>
<dbReference type="GO" id="GO:0005524">
    <property type="term" value="F:ATP binding"/>
    <property type="evidence" value="ECO:0007669"/>
    <property type="project" value="InterPro"/>
</dbReference>
<protein>
    <submittedName>
        <fullName evidence="2">7434_t:CDS:1</fullName>
    </submittedName>
</protein>
<dbReference type="Pfam" id="PF07714">
    <property type="entry name" value="PK_Tyr_Ser-Thr"/>
    <property type="match status" value="1"/>
</dbReference>
<dbReference type="InterPro" id="IPR000719">
    <property type="entry name" value="Prot_kinase_dom"/>
</dbReference>
<organism evidence="2 3">
    <name type="scientific">Racocetra fulgida</name>
    <dbReference type="NCBI Taxonomy" id="60492"/>
    <lineage>
        <taxon>Eukaryota</taxon>
        <taxon>Fungi</taxon>
        <taxon>Fungi incertae sedis</taxon>
        <taxon>Mucoromycota</taxon>
        <taxon>Glomeromycotina</taxon>
        <taxon>Glomeromycetes</taxon>
        <taxon>Diversisporales</taxon>
        <taxon>Gigasporaceae</taxon>
        <taxon>Racocetra</taxon>
    </lineage>
</organism>
<dbReference type="OrthoDB" id="2477808at2759"/>
<dbReference type="InterPro" id="IPR001245">
    <property type="entry name" value="Ser-Thr/Tyr_kinase_cat_dom"/>
</dbReference>
<sequence length="88" mass="10276">IENIQSNKRRHEENEYENNKKVKNILKTPTLFDCDIKFSDLEKIRRIAAGGFGVVYEMLWNKGNDNEQTVAVKVVDNADTQESERDFK</sequence>
<evidence type="ECO:0000313" key="3">
    <source>
        <dbReference type="Proteomes" id="UP000789396"/>
    </source>
</evidence>
<dbReference type="PROSITE" id="PS50011">
    <property type="entry name" value="PROTEIN_KINASE_DOM"/>
    <property type="match status" value="1"/>
</dbReference>
<dbReference type="InterPro" id="IPR011009">
    <property type="entry name" value="Kinase-like_dom_sf"/>
</dbReference>
<gene>
    <name evidence="2" type="ORF">RFULGI_LOCUS16502</name>
</gene>